<gene>
    <name evidence="2" type="ORF">H6P81_012532</name>
</gene>
<feature type="region of interest" description="Disordered" evidence="1">
    <location>
        <begin position="1"/>
        <end position="44"/>
    </location>
</feature>
<accession>A0AAV7ECF3</accession>
<sequence>MDRISSGGMSWADQWDYTPDPPPAPPLDDEQHKKGKGSSKNRTRFKRIKLWMKEFGHKKSLPCTRRFRAEVLRRAYSSWRRHLGESKKSSKLKELELRYLLHSAGGTQKLNQLMVTKKAAKQEDASDAKSRKLPVTLYHSCPFGHKIF</sequence>
<keyword evidence="3" id="KW-1185">Reference proteome</keyword>
<dbReference type="EMBL" id="JAINDJ010000005">
    <property type="protein sequence ID" value="KAG9446404.1"/>
    <property type="molecule type" value="Genomic_DNA"/>
</dbReference>
<reference evidence="2 3" key="1">
    <citation type="submission" date="2021-07" db="EMBL/GenBank/DDBJ databases">
        <title>The Aristolochia fimbriata genome: insights into angiosperm evolution, floral development and chemical biosynthesis.</title>
        <authorList>
            <person name="Jiao Y."/>
        </authorList>
    </citation>
    <scope>NUCLEOTIDE SEQUENCE [LARGE SCALE GENOMIC DNA]</scope>
    <source>
        <strain evidence="2">IBCAS-2021</strain>
        <tissue evidence="2">Leaf</tissue>
    </source>
</reference>
<protein>
    <submittedName>
        <fullName evidence="2">Uncharacterized protein</fullName>
    </submittedName>
</protein>
<dbReference type="Proteomes" id="UP000825729">
    <property type="component" value="Unassembled WGS sequence"/>
</dbReference>
<comment type="caution">
    <text evidence="2">The sequence shown here is derived from an EMBL/GenBank/DDBJ whole genome shotgun (WGS) entry which is preliminary data.</text>
</comment>
<feature type="compositionally biased region" description="Basic residues" evidence="1">
    <location>
        <begin position="33"/>
        <end position="44"/>
    </location>
</feature>
<proteinExistence type="predicted"/>
<dbReference type="AlphaFoldDB" id="A0AAV7ECF3"/>
<evidence type="ECO:0000313" key="3">
    <source>
        <dbReference type="Proteomes" id="UP000825729"/>
    </source>
</evidence>
<organism evidence="2 3">
    <name type="scientific">Aristolochia fimbriata</name>
    <name type="common">White veined hardy Dutchman's pipe vine</name>
    <dbReference type="NCBI Taxonomy" id="158543"/>
    <lineage>
        <taxon>Eukaryota</taxon>
        <taxon>Viridiplantae</taxon>
        <taxon>Streptophyta</taxon>
        <taxon>Embryophyta</taxon>
        <taxon>Tracheophyta</taxon>
        <taxon>Spermatophyta</taxon>
        <taxon>Magnoliopsida</taxon>
        <taxon>Magnoliidae</taxon>
        <taxon>Piperales</taxon>
        <taxon>Aristolochiaceae</taxon>
        <taxon>Aristolochia</taxon>
    </lineage>
</organism>
<name>A0AAV7ECF3_ARIFI</name>
<evidence type="ECO:0000256" key="1">
    <source>
        <dbReference type="SAM" id="MobiDB-lite"/>
    </source>
</evidence>
<evidence type="ECO:0000313" key="2">
    <source>
        <dbReference type="EMBL" id="KAG9446404.1"/>
    </source>
</evidence>